<sequence>MLCVAILPCIAGAQLVPSFGVDQWTTCRQTWWTPRGSGRTPYFFPSPALSPKIPTPPPPVAAPRGGSDLGPVLNPAPHQALCRAVGPRTSTTELAPASRPPPPTRPARRGLLAETSPPRGTTVRRAGNSPGVSRNGAPSSTRVAPPSSSPLPSNHPFLHGSTHTWNREHSSKGPSVTPTRPHLHAKTGEFTF</sequence>
<accession>A0A9Q1J456</accession>
<gene>
    <name evidence="2" type="ORF">SKAU_G00139940</name>
</gene>
<evidence type="ECO:0000256" key="1">
    <source>
        <dbReference type="SAM" id="MobiDB-lite"/>
    </source>
</evidence>
<dbReference type="EMBL" id="JAINUF010000004">
    <property type="protein sequence ID" value="KAJ8365163.1"/>
    <property type="molecule type" value="Genomic_DNA"/>
</dbReference>
<organism evidence="2 3">
    <name type="scientific">Synaphobranchus kaupii</name>
    <name type="common">Kaup's arrowtooth eel</name>
    <dbReference type="NCBI Taxonomy" id="118154"/>
    <lineage>
        <taxon>Eukaryota</taxon>
        <taxon>Metazoa</taxon>
        <taxon>Chordata</taxon>
        <taxon>Craniata</taxon>
        <taxon>Vertebrata</taxon>
        <taxon>Euteleostomi</taxon>
        <taxon>Actinopterygii</taxon>
        <taxon>Neopterygii</taxon>
        <taxon>Teleostei</taxon>
        <taxon>Anguilliformes</taxon>
        <taxon>Synaphobranchidae</taxon>
        <taxon>Synaphobranchus</taxon>
    </lineage>
</organism>
<name>A0A9Q1J456_SYNKA</name>
<dbReference type="Proteomes" id="UP001152622">
    <property type="component" value="Chromosome 4"/>
</dbReference>
<dbReference type="AlphaFoldDB" id="A0A9Q1J456"/>
<keyword evidence="3" id="KW-1185">Reference proteome</keyword>
<protein>
    <submittedName>
        <fullName evidence="2">Uncharacterized protein</fullName>
    </submittedName>
</protein>
<comment type="caution">
    <text evidence="2">The sequence shown here is derived from an EMBL/GenBank/DDBJ whole genome shotgun (WGS) entry which is preliminary data.</text>
</comment>
<feature type="compositionally biased region" description="Polar residues" evidence="1">
    <location>
        <begin position="130"/>
        <end position="142"/>
    </location>
</feature>
<evidence type="ECO:0000313" key="2">
    <source>
        <dbReference type="EMBL" id="KAJ8365163.1"/>
    </source>
</evidence>
<evidence type="ECO:0000313" key="3">
    <source>
        <dbReference type="Proteomes" id="UP001152622"/>
    </source>
</evidence>
<feature type="region of interest" description="Disordered" evidence="1">
    <location>
        <begin position="47"/>
        <end position="192"/>
    </location>
</feature>
<reference evidence="2" key="1">
    <citation type="journal article" date="2023" name="Science">
        <title>Genome structures resolve the early diversification of teleost fishes.</title>
        <authorList>
            <person name="Parey E."/>
            <person name="Louis A."/>
            <person name="Montfort J."/>
            <person name="Bouchez O."/>
            <person name="Roques C."/>
            <person name="Iampietro C."/>
            <person name="Lluch J."/>
            <person name="Castinel A."/>
            <person name="Donnadieu C."/>
            <person name="Desvignes T."/>
            <person name="Floi Bucao C."/>
            <person name="Jouanno E."/>
            <person name="Wen M."/>
            <person name="Mejri S."/>
            <person name="Dirks R."/>
            <person name="Jansen H."/>
            <person name="Henkel C."/>
            <person name="Chen W.J."/>
            <person name="Zahm M."/>
            <person name="Cabau C."/>
            <person name="Klopp C."/>
            <person name="Thompson A.W."/>
            <person name="Robinson-Rechavi M."/>
            <person name="Braasch I."/>
            <person name="Lecointre G."/>
            <person name="Bobe J."/>
            <person name="Postlethwait J.H."/>
            <person name="Berthelot C."/>
            <person name="Roest Crollius H."/>
            <person name="Guiguen Y."/>
        </authorList>
    </citation>
    <scope>NUCLEOTIDE SEQUENCE</scope>
    <source>
        <strain evidence="2">WJC10195</strain>
    </source>
</reference>
<proteinExistence type="predicted"/>